<dbReference type="Pfam" id="PF08002">
    <property type="entry name" value="DUF1697"/>
    <property type="match status" value="1"/>
</dbReference>
<gene>
    <name evidence="1" type="ORF">KOR34_24500</name>
</gene>
<dbReference type="Proteomes" id="UP000316714">
    <property type="component" value="Unassembled WGS sequence"/>
</dbReference>
<evidence type="ECO:0000313" key="2">
    <source>
        <dbReference type="Proteomes" id="UP000316714"/>
    </source>
</evidence>
<name>A0A5C5VFS0_9BACT</name>
<dbReference type="Gene3D" id="3.30.70.1280">
    <property type="entry name" value="SP0830-like domains"/>
    <property type="match status" value="1"/>
</dbReference>
<protein>
    <recommendedName>
        <fullName evidence="3">DUF1697 domain-containing protein</fullName>
    </recommendedName>
</protein>
<comment type="caution">
    <text evidence="1">The sequence shown here is derived from an EMBL/GenBank/DDBJ whole genome shotgun (WGS) entry which is preliminary data.</text>
</comment>
<dbReference type="AlphaFoldDB" id="A0A5C5VFS0"/>
<evidence type="ECO:0008006" key="3">
    <source>
        <dbReference type="Google" id="ProtNLM"/>
    </source>
</evidence>
<proteinExistence type="predicted"/>
<dbReference type="PANTHER" id="PTHR36439">
    <property type="entry name" value="BLL4334 PROTEIN"/>
    <property type="match status" value="1"/>
</dbReference>
<dbReference type="PIRSF" id="PIRSF008502">
    <property type="entry name" value="UCP008502"/>
    <property type="match status" value="1"/>
</dbReference>
<organism evidence="1 2">
    <name type="scientific">Posidoniimonas corsicana</name>
    <dbReference type="NCBI Taxonomy" id="1938618"/>
    <lineage>
        <taxon>Bacteria</taxon>
        <taxon>Pseudomonadati</taxon>
        <taxon>Planctomycetota</taxon>
        <taxon>Planctomycetia</taxon>
        <taxon>Pirellulales</taxon>
        <taxon>Lacipirellulaceae</taxon>
        <taxon>Posidoniimonas</taxon>
    </lineage>
</organism>
<dbReference type="InterPro" id="IPR012545">
    <property type="entry name" value="DUF1697"/>
</dbReference>
<dbReference type="RefSeq" id="WP_146564833.1">
    <property type="nucleotide sequence ID" value="NZ_SIHJ01000001.1"/>
</dbReference>
<dbReference type="EMBL" id="SIHJ01000001">
    <property type="protein sequence ID" value="TWT37498.1"/>
    <property type="molecule type" value="Genomic_DNA"/>
</dbReference>
<evidence type="ECO:0000313" key="1">
    <source>
        <dbReference type="EMBL" id="TWT37498.1"/>
    </source>
</evidence>
<keyword evidence="2" id="KW-1185">Reference proteome</keyword>
<dbReference type="OrthoDB" id="9806494at2"/>
<dbReference type="PANTHER" id="PTHR36439:SF1">
    <property type="entry name" value="DUF1697 DOMAIN-CONTAINING PROTEIN"/>
    <property type="match status" value="1"/>
</dbReference>
<dbReference type="SUPFAM" id="SSF160379">
    <property type="entry name" value="SP0830-like"/>
    <property type="match status" value="1"/>
</dbReference>
<accession>A0A5C5VFS0</accession>
<reference evidence="1 2" key="1">
    <citation type="submission" date="2019-02" db="EMBL/GenBank/DDBJ databases">
        <title>Deep-cultivation of Planctomycetes and their phenomic and genomic characterization uncovers novel biology.</title>
        <authorList>
            <person name="Wiegand S."/>
            <person name="Jogler M."/>
            <person name="Boedeker C."/>
            <person name="Pinto D."/>
            <person name="Vollmers J."/>
            <person name="Rivas-Marin E."/>
            <person name="Kohn T."/>
            <person name="Peeters S.H."/>
            <person name="Heuer A."/>
            <person name="Rast P."/>
            <person name="Oberbeckmann S."/>
            <person name="Bunk B."/>
            <person name="Jeske O."/>
            <person name="Meyerdierks A."/>
            <person name="Storesund J.E."/>
            <person name="Kallscheuer N."/>
            <person name="Luecker S."/>
            <person name="Lage O.M."/>
            <person name="Pohl T."/>
            <person name="Merkel B.J."/>
            <person name="Hornburger P."/>
            <person name="Mueller R.-W."/>
            <person name="Bruemmer F."/>
            <person name="Labrenz M."/>
            <person name="Spormann A.M."/>
            <person name="Op Den Camp H."/>
            <person name="Overmann J."/>
            <person name="Amann R."/>
            <person name="Jetten M.S.M."/>
            <person name="Mascher T."/>
            <person name="Medema M.H."/>
            <person name="Devos D.P."/>
            <person name="Kaster A.-K."/>
            <person name="Ovreas L."/>
            <person name="Rohde M."/>
            <person name="Galperin M.Y."/>
            <person name="Jogler C."/>
        </authorList>
    </citation>
    <scope>NUCLEOTIDE SEQUENCE [LARGE SCALE GENOMIC DNA]</scope>
    <source>
        <strain evidence="1 2">KOR34</strain>
    </source>
</reference>
<sequence>MPTWVALLRGVNVGGKNRLPMKEWAAGLASLGLKNPRTYIQSGNAVFESPRKDARRLADSIAKQVETAHGFRPHVLTLTAARLNELIAANPFPEAASDPKSLHLYFLSATPARADSTALDAAKADSERWSLYEDAFYLHAPAGIGRSKLAAGAEKWLGTPATARNWRTVLQLQAMCLVD</sequence>